<name>A0A9Q3IGR3_9BASI</name>
<dbReference type="Proteomes" id="UP000765509">
    <property type="component" value="Unassembled WGS sequence"/>
</dbReference>
<dbReference type="AlphaFoldDB" id="A0A9Q3IGR3"/>
<organism evidence="2 3">
    <name type="scientific">Austropuccinia psidii MF-1</name>
    <dbReference type="NCBI Taxonomy" id="1389203"/>
    <lineage>
        <taxon>Eukaryota</taxon>
        <taxon>Fungi</taxon>
        <taxon>Dikarya</taxon>
        <taxon>Basidiomycota</taxon>
        <taxon>Pucciniomycotina</taxon>
        <taxon>Pucciniomycetes</taxon>
        <taxon>Pucciniales</taxon>
        <taxon>Sphaerophragmiaceae</taxon>
        <taxon>Austropuccinia</taxon>
    </lineage>
</organism>
<evidence type="ECO:0000256" key="1">
    <source>
        <dbReference type="SAM" id="MobiDB-lite"/>
    </source>
</evidence>
<proteinExistence type="predicted"/>
<evidence type="ECO:0000313" key="2">
    <source>
        <dbReference type="EMBL" id="MBW0539952.1"/>
    </source>
</evidence>
<protein>
    <submittedName>
        <fullName evidence="2">Uncharacterized protein</fullName>
    </submittedName>
</protein>
<feature type="compositionally biased region" description="Polar residues" evidence="1">
    <location>
        <begin position="134"/>
        <end position="144"/>
    </location>
</feature>
<feature type="compositionally biased region" description="Basic and acidic residues" evidence="1">
    <location>
        <begin position="121"/>
        <end position="132"/>
    </location>
</feature>
<evidence type="ECO:0000313" key="3">
    <source>
        <dbReference type="Proteomes" id="UP000765509"/>
    </source>
</evidence>
<dbReference type="EMBL" id="AVOT02044600">
    <property type="protein sequence ID" value="MBW0539952.1"/>
    <property type="molecule type" value="Genomic_DNA"/>
</dbReference>
<accession>A0A9Q3IGR3</accession>
<comment type="caution">
    <text evidence="2">The sequence shown here is derived from an EMBL/GenBank/DDBJ whole genome shotgun (WGS) entry which is preliminary data.</text>
</comment>
<feature type="region of interest" description="Disordered" evidence="1">
    <location>
        <begin position="118"/>
        <end position="144"/>
    </location>
</feature>
<gene>
    <name evidence="2" type="ORF">O181_079667</name>
</gene>
<sequence length="144" mass="15460">MEDARTSTSSQSVASTFVTLIESPGADITAIPIVKLELLPTGNNKEILVSVPELFYGSNAAGVGTSAKSLDRKNKLISSSEEFYGPKKYGGPSEGLHTHVFQRKSPTDKSLFENTKLFARGPEEEVGPKEEQQPCGSSSSPQKQ</sequence>
<reference evidence="2" key="1">
    <citation type="submission" date="2021-03" db="EMBL/GenBank/DDBJ databases">
        <title>Draft genome sequence of rust myrtle Austropuccinia psidii MF-1, a brazilian biotype.</title>
        <authorList>
            <person name="Quecine M.C."/>
            <person name="Pachon D.M.R."/>
            <person name="Bonatelli M.L."/>
            <person name="Correr F.H."/>
            <person name="Franceschini L.M."/>
            <person name="Leite T.F."/>
            <person name="Margarido G.R.A."/>
            <person name="Almeida C.A."/>
            <person name="Ferrarezi J.A."/>
            <person name="Labate C.A."/>
        </authorList>
    </citation>
    <scope>NUCLEOTIDE SEQUENCE</scope>
    <source>
        <strain evidence="2">MF-1</strain>
    </source>
</reference>
<keyword evidence="3" id="KW-1185">Reference proteome</keyword>